<dbReference type="Pfam" id="PF00005">
    <property type="entry name" value="ABC_tran"/>
    <property type="match status" value="1"/>
</dbReference>
<keyword evidence="8" id="KW-0378">Hydrolase</keyword>
<dbReference type="InterPro" id="IPR017871">
    <property type="entry name" value="ABC_transporter-like_CS"/>
</dbReference>
<keyword evidence="6" id="KW-0472">Membrane</keyword>
<reference evidence="8 9" key="1">
    <citation type="submission" date="2015-01" db="EMBL/GenBank/DDBJ databases">
        <title>Draft genome of the acidophilic iron oxidizer Acidithrix ferrooxidans strain Py-F3.</title>
        <authorList>
            <person name="Poehlein A."/>
            <person name="Eisen S."/>
            <person name="Schloemann M."/>
            <person name="Johnson B.D."/>
            <person name="Daniel R."/>
            <person name="Muehling M."/>
        </authorList>
    </citation>
    <scope>NUCLEOTIDE SEQUENCE [LARGE SCALE GENOMIC DNA]</scope>
    <source>
        <strain evidence="8 9">Py-F3</strain>
    </source>
</reference>
<protein>
    <submittedName>
        <fullName evidence="8">Maltose/maltodextrin import ATP-binding protein MalK</fullName>
        <ecNumber evidence="8">3.6.3.19</ecNumber>
    </submittedName>
</protein>
<evidence type="ECO:0000256" key="6">
    <source>
        <dbReference type="ARBA" id="ARBA00023136"/>
    </source>
</evidence>
<evidence type="ECO:0000256" key="1">
    <source>
        <dbReference type="ARBA" id="ARBA00022448"/>
    </source>
</evidence>
<keyword evidence="2" id="KW-1003">Cell membrane</keyword>
<evidence type="ECO:0000256" key="3">
    <source>
        <dbReference type="ARBA" id="ARBA00022741"/>
    </source>
</evidence>
<dbReference type="FunFam" id="3.40.50.300:FF:000042">
    <property type="entry name" value="Maltose/maltodextrin ABC transporter, ATP-binding protein"/>
    <property type="match status" value="1"/>
</dbReference>
<dbReference type="Gene3D" id="2.40.50.140">
    <property type="entry name" value="Nucleic acid-binding proteins"/>
    <property type="match status" value="1"/>
</dbReference>
<organism evidence="8 9">
    <name type="scientific">Acidithrix ferrooxidans</name>
    <dbReference type="NCBI Taxonomy" id="1280514"/>
    <lineage>
        <taxon>Bacteria</taxon>
        <taxon>Bacillati</taxon>
        <taxon>Actinomycetota</taxon>
        <taxon>Acidimicrobiia</taxon>
        <taxon>Acidimicrobiales</taxon>
        <taxon>Acidimicrobiaceae</taxon>
        <taxon>Acidithrix</taxon>
    </lineage>
</organism>
<dbReference type="SUPFAM" id="SSF52540">
    <property type="entry name" value="P-loop containing nucleoside triphosphate hydrolases"/>
    <property type="match status" value="1"/>
</dbReference>
<dbReference type="Gene3D" id="3.40.50.300">
    <property type="entry name" value="P-loop containing nucleotide triphosphate hydrolases"/>
    <property type="match status" value="1"/>
</dbReference>
<accession>A0A0D8HMI7</accession>
<keyword evidence="1" id="KW-0813">Transport</keyword>
<keyword evidence="3" id="KW-0547">Nucleotide-binding</keyword>
<dbReference type="InterPro" id="IPR003439">
    <property type="entry name" value="ABC_transporter-like_ATP-bd"/>
</dbReference>
<sequence length="376" mass="41138">MLESLTKSYGKAGTAVVDGINLEIENGEFVVLLGPSGCGKTTTLRMIAGLEKITSGSIKFGDKVMNDIPGDRRNVGMVFQNYALYPHMSVFENLAFGLRSRGTTKVEAAIRVDEVLEMLELSAMKRRKPRELSGGQRQRVALGRALVGRPSVFLMDEPLSNLDANLREQMRIEIGKLHHSLGITTIYVTHDQGEALTLADRIVVMHNGTIKQVAKPREIYNSPADSFVAKFIGSPGMNLTEVELRTDGDRIRGGEAISLPREAARVVGSHLNKKVLLGIRPELLSLVGDENDAKIVGEIQLVEQMGSQLQTYFKIEGPSSSQNFIAKLPPDSTPRIGEKIALFARPSDLRFFDALSGNALDRLLDIDEVKAESLVG</sequence>
<dbReference type="InterPro" id="IPR047641">
    <property type="entry name" value="ABC_transpr_MalK/UgpC-like"/>
</dbReference>
<evidence type="ECO:0000313" key="8">
    <source>
        <dbReference type="EMBL" id="KJF18306.1"/>
    </source>
</evidence>
<keyword evidence="4 8" id="KW-0067">ATP-binding</keyword>
<evidence type="ECO:0000259" key="7">
    <source>
        <dbReference type="PROSITE" id="PS50893"/>
    </source>
</evidence>
<dbReference type="SUPFAM" id="SSF50331">
    <property type="entry name" value="MOP-like"/>
    <property type="match status" value="1"/>
</dbReference>
<dbReference type="PROSITE" id="PS00211">
    <property type="entry name" value="ABC_TRANSPORTER_1"/>
    <property type="match status" value="1"/>
</dbReference>
<evidence type="ECO:0000313" key="9">
    <source>
        <dbReference type="Proteomes" id="UP000032360"/>
    </source>
</evidence>
<dbReference type="PANTHER" id="PTHR43875">
    <property type="entry name" value="MALTODEXTRIN IMPORT ATP-BINDING PROTEIN MSMX"/>
    <property type="match status" value="1"/>
</dbReference>
<dbReference type="GO" id="GO:0016887">
    <property type="term" value="F:ATP hydrolysis activity"/>
    <property type="evidence" value="ECO:0007669"/>
    <property type="project" value="InterPro"/>
</dbReference>
<dbReference type="EC" id="3.6.3.19" evidence="8"/>
<dbReference type="Gene3D" id="2.40.50.100">
    <property type="match status" value="1"/>
</dbReference>
<dbReference type="Pfam" id="PF17912">
    <property type="entry name" value="OB_MalK"/>
    <property type="match status" value="1"/>
</dbReference>
<keyword evidence="5" id="KW-1278">Translocase</keyword>
<dbReference type="Proteomes" id="UP000032360">
    <property type="component" value="Unassembled WGS sequence"/>
</dbReference>
<dbReference type="InterPro" id="IPR012340">
    <property type="entry name" value="NA-bd_OB-fold"/>
</dbReference>
<evidence type="ECO:0000256" key="4">
    <source>
        <dbReference type="ARBA" id="ARBA00022840"/>
    </source>
</evidence>
<gene>
    <name evidence="8" type="primary">malK</name>
    <name evidence="8" type="ORF">AXFE_06940</name>
</gene>
<evidence type="ECO:0000256" key="2">
    <source>
        <dbReference type="ARBA" id="ARBA00022475"/>
    </source>
</evidence>
<dbReference type="GO" id="GO:0005524">
    <property type="term" value="F:ATP binding"/>
    <property type="evidence" value="ECO:0007669"/>
    <property type="project" value="UniProtKB-KW"/>
</dbReference>
<dbReference type="InterPro" id="IPR003593">
    <property type="entry name" value="AAA+_ATPase"/>
</dbReference>
<dbReference type="GO" id="GO:0140359">
    <property type="term" value="F:ABC-type transporter activity"/>
    <property type="evidence" value="ECO:0007669"/>
    <property type="project" value="UniProtKB-ARBA"/>
</dbReference>
<name>A0A0D8HMI7_9ACTN</name>
<dbReference type="InterPro" id="IPR040582">
    <property type="entry name" value="OB_MalK-like"/>
</dbReference>
<dbReference type="InterPro" id="IPR008995">
    <property type="entry name" value="Mo/tungstate-bd_C_term_dom"/>
</dbReference>
<dbReference type="GO" id="GO:0055052">
    <property type="term" value="C:ATP-binding cassette (ABC) transporter complex, substrate-binding subunit-containing"/>
    <property type="evidence" value="ECO:0007669"/>
    <property type="project" value="TreeGrafter"/>
</dbReference>
<dbReference type="InterPro" id="IPR027417">
    <property type="entry name" value="P-loop_NTPase"/>
</dbReference>
<feature type="domain" description="ABC transporter" evidence="7">
    <location>
        <begin position="2"/>
        <end position="232"/>
    </location>
</feature>
<keyword evidence="9" id="KW-1185">Reference proteome</keyword>
<dbReference type="SMART" id="SM00382">
    <property type="entry name" value="AAA"/>
    <property type="match status" value="1"/>
</dbReference>
<dbReference type="EMBL" id="JXYS01000018">
    <property type="protein sequence ID" value="KJF18306.1"/>
    <property type="molecule type" value="Genomic_DNA"/>
</dbReference>
<dbReference type="PANTHER" id="PTHR43875:SF15">
    <property type="entry name" value="TREHALOSE IMPORT ATP-BINDING PROTEIN SUGC"/>
    <property type="match status" value="1"/>
</dbReference>
<comment type="caution">
    <text evidence="8">The sequence shown here is derived from an EMBL/GenBank/DDBJ whole genome shotgun (WGS) entry which is preliminary data.</text>
</comment>
<dbReference type="AlphaFoldDB" id="A0A0D8HMI7"/>
<dbReference type="STRING" id="1280514.AXFE_06940"/>
<proteinExistence type="predicted"/>
<dbReference type="PROSITE" id="PS50893">
    <property type="entry name" value="ABC_TRANSPORTER_2"/>
    <property type="match status" value="1"/>
</dbReference>
<evidence type="ECO:0000256" key="5">
    <source>
        <dbReference type="ARBA" id="ARBA00022967"/>
    </source>
</evidence>